<dbReference type="GO" id="GO:0004016">
    <property type="term" value="F:adenylate cyclase activity"/>
    <property type="evidence" value="ECO:0007669"/>
    <property type="project" value="TreeGrafter"/>
</dbReference>
<evidence type="ECO:0000256" key="7">
    <source>
        <dbReference type="RuleBase" id="RU000405"/>
    </source>
</evidence>
<keyword evidence="5" id="KW-0472">Membrane</keyword>
<evidence type="ECO:0000256" key="2">
    <source>
        <dbReference type="ARBA" id="ARBA00022692"/>
    </source>
</evidence>
<dbReference type="OrthoDB" id="548429at2759"/>
<comment type="similarity">
    <text evidence="7">Belongs to the adenylyl cyclase class-4/guanylyl cyclase family.</text>
</comment>
<feature type="region of interest" description="Disordered" evidence="8">
    <location>
        <begin position="352"/>
        <end position="376"/>
    </location>
</feature>
<comment type="caution">
    <text evidence="10">The sequence shown here is derived from an EMBL/GenBank/DDBJ whole genome shotgun (WGS) entry which is preliminary data.</text>
</comment>
<dbReference type="InterPro" id="IPR029787">
    <property type="entry name" value="Nucleotide_cyclase"/>
</dbReference>
<feature type="compositionally biased region" description="Gly residues" evidence="8">
    <location>
        <begin position="1185"/>
        <end position="1201"/>
    </location>
</feature>
<feature type="region of interest" description="Disordered" evidence="8">
    <location>
        <begin position="443"/>
        <end position="478"/>
    </location>
</feature>
<proteinExistence type="inferred from homology"/>
<dbReference type="Gene3D" id="3.30.70.1230">
    <property type="entry name" value="Nucleotide cyclase"/>
    <property type="match status" value="1"/>
</dbReference>
<feature type="compositionally biased region" description="Low complexity" evidence="8">
    <location>
        <begin position="733"/>
        <end position="755"/>
    </location>
</feature>
<feature type="compositionally biased region" description="Polar residues" evidence="8">
    <location>
        <begin position="1101"/>
        <end position="1110"/>
    </location>
</feature>
<feature type="compositionally biased region" description="Low complexity" evidence="8">
    <location>
        <begin position="1138"/>
        <end position="1148"/>
    </location>
</feature>
<keyword evidence="3" id="KW-0547">Nucleotide-binding</keyword>
<evidence type="ECO:0000256" key="3">
    <source>
        <dbReference type="ARBA" id="ARBA00022741"/>
    </source>
</evidence>
<feature type="region of interest" description="Disordered" evidence="8">
    <location>
        <begin position="902"/>
        <end position="987"/>
    </location>
</feature>
<accession>A0A835YDH9</accession>
<evidence type="ECO:0000259" key="9">
    <source>
        <dbReference type="PROSITE" id="PS50125"/>
    </source>
</evidence>
<evidence type="ECO:0000256" key="8">
    <source>
        <dbReference type="SAM" id="MobiDB-lite"/>
    </source>
</evidence>
<dbReference type="InterPro" id="IPR050401">
    <property type="entry name" value="Cyclic_nucleotide_synthase"/>
</dbReference>
<dbReference type="InterPro" id="IPR018297">
    <property type="entry name" value="A/G_cyclase_CS"/>
</dbReference>
<comment type="subcellular location">
    <subcellularLocation>
        <location evidence="1">Membrane</location>
    </subcellularLocation>
</comment>
<dbReference type="FunFam" id="3.30.70.1230:FF:000057">
    <property type="entry name" value="Guanylate cyclase"/>
    <property type="match status" value="1"/>
</dbReference>
<keyword evidence="4" id="KW-1133">Transmembrane helix</keyword>
<sequence>MHSSMASLAGRGMDSTLALRRHSGDGGTRLVFSTEAGSTAVGCVLANTAAVEALQLREEQDVLSFLARSFAKDPSLKVLFQDIVKRLLQGQLTTVNHFVPGDFGRDRYFLSMRISPFAWRMVAGEGAGGRHGGTLRGLSPESGHLWTGDGLATAASASLAGAPGAGPGGEGGPGGVAPAMILELDVPYEGKELAARLQRDYMCLSHIPSIVTMFDVNGPGRLASAGGGTEAAGHGAPLRSPPSQRWLWRSPVPGSPAPEHVNHLKQLFAHEPAKLLEILQAVTEGTEYRGLIRMPARAHWAHEMDPALTDPADVHLPRLPLGADACVGTAPRPRSTTAVTAVTAPFTGSVGGASATTGGPGAGLASRTASMQYSPAPSGRVDAGLLREMQAAVMGPFARRSFAQGQGPPSGAASRGPLGGSAAGADAALAAAILVGEAGRSVGHGVGQGQAGSATPESLRRALSDSSKLPGDVAAPGARPGVVAGAGAWMEAGLSTEGAATDRESPLWPEGTGAGAPVGRSLTPRFAATPGLPTVQESSTTLSHSQVATLATAWMQGSTPVSAAANAVGPMSPPKAGPQSLLATDFGEPRTAEPLVTPHGGPSAANVSMGGAMGAGRSTQPEPDARAGLPGPSDAAQAAGRLALTPADVTAAPPSAADTAEAYASASLAALLIPGAHLGAGPGGAGEQLAAHLAAASLMLHLNRQGSEASGNLLRLLTTASASASGKLAEILRAGTGSTRSPGTGRTGSAAGSGSLETTAARVPPRLVDESQGNSRYDVAAEARAAFMGNDSGPLLSNSETNFSIEFTSLAAAHTHHSHALSNTGMAGLAGPAQHGPAAHPHAPLMQMSGSAAPVNVLLQAGASVDRPSGRPSAGNRGPGRPLGYIDEGEAGEELSFLLPKVRSHGGRGGNGSGGKEHDSDAADINGAWLPPAPQQIDHPRGRSGLPPPAPPSRAEQAPTVPRQSPLGMYPVALDCLPDGDSPSPQAVELMNTRRSAGSSPLLAVARSPAIAASLGRPRSPRPPLPPSLTRAAPRGLGSTSALGPVPVRLSAPDLDSIPSLDSAPPAPRAGMSARLPSQPTPASPASVRRGEPARSMPHGRTTNYLSHTSQETDRRLQALLKALASASVMASSSNALSSAANVVPNSSETGMRKTPQSTLHASDASAAMAKLAASGLGTPRAAGARGGASTGRAGAHGGMQGEKQLSGPGAADEVGGSTAGWKWHEIAVKPCFDPLTSASLILIIMTDVTSKVHAEERLARVLEAEHRLLADILPSHVVRSLVEMERNGLSLLRPIRDPAAVATQHESITVLFADIKGFTEMSKEVAPAVVMTFLNDLYTRFDSLTDVYGVYKVETIGDCYMVAGGLMARDEDGYGRAVRGEGNSDPLHAMRVVAFARAMLEEAAKVALPNTGEPVKLRVGIHSGPATSGVVGQKMPRFCLFGDTVNTASRMESTGHPGLIHVSAATRRLLPPEEDAEGWAATGGVEVKGKGRMDTFVWSPHSAVADRQRRGKQQRAMLLGTLSSLPSVLKSPQSRPGSAAPSSQPTNGQVDIMMTAM</sequence>
<feature type="region of interest" description="Disordered" evidence="8">
    <location>
        <begin position="401"/>
        <end position="421"/>
    </location>
</feature>
<dbReference type="GO" id="GO:0035556">
    <property type="term" value="P:intracellular signal transduction"/>
    <property type="evidence" value="ECO:0007669"/>
    <property type="project" value="InterPro"/>
</dbReference>
<dbReference type="PANTHER" id="PTHR11920:SF335">
    <property type="entry name" value="GUANYLATE CYCLASE"/>
    <property type="match status" value="1"/>
</dbReference>
<dbReference type="InterPro" id="IPR001054">
    <property type="entry name" value="A/G_cyclase"/>
</dbReference>
<name>A0A835YDH9_9CHLO</name>
<dbReference type="EMBL" id="JAEHOE010000006">
    <property type="protein sequence ID" value="KAG2499612.1"/>
    <property type="molecule type" value="Genomic_DNA"/>
</dbReference>
<feature type="compositionally biased region" description="Polar residues" evidence="8">
    <location>
        <begin position="1525"/>
        <end position="1550"/>
    </location>
</feature>
<feature type="domain" description="Guanylate cyclase" evidence="9">
    <location>
        <begin position="1310"/>
        <end position="1453"/>
    </location>
</feature>
<protein>
    <recommendedName>
        <fullName evidence="9">Guanylate cyclase domain-containing protein</fullName>
    </recommendedName>
</protein>
<dbReference type="SMART" id="SM00044">
    <property type="entry name" value="CYCc"/>
    <property type="match status" value="1"/>
</dbReference>
<keyword evidence="2" id="KW-0812">Transmembrane</keyword>
<organism evidence="10 11">
    <name type="scientific">Edaphochlamys debaryana</name>
    <dbReference type="NCBI Taxonomy" id="47281"/>
    <lineage>
        <taxon>Eukaryota</taxon>
        <taxon>Viridiplantae</taxon>
        <taxon>Chlorophyta</taxon>
        <taxon>core chlorophytes</taxon>
        <taxon>Chlorophyceae</taxon>
        <taxon>CS clade</taxon>
        <taxon>Chlamydomonadales</taxon>
        <taxon>Chlamydomonadales incertae sedis</taxon>
        <taxon>Edaphochlamys</taxon>
    </lineage>
</organism>
<dbReference type="Pfam" id="PF00211">
    <property type="entry name" value="Guanylate_cyc"/>
    <property type="match status" value="1"/>
</dbReference>
<evidence type="ECO:0000256" key="1">
    <source>
        <dbReference type="ARBA" id="ARBA00004370"/>
    </source>
</evidence>
<dbReference type="SUPFAM" id="SSF55073">
    <property type="entry name" value="Nucleotide cyclase"/>
    <property type="match status" value="1"/>
</dbReference>
<dbReference type="GO" id="GO:0000166">
    <property type="term" value="F:nucleotide binding"/>
    <property type="evidence" value="ECO:0007669"/>
    <property type="project" value="UniProtKB-KW"/>
</dbReference>
<keyword evidence="11" id="KW-1185">Reference proteome</keyword>
<dbReference type="GO" id="GO:0007168">
    <property type="term" value="P:receptor guanylyl cyclase signaling pathway"/>
    <property type="evidence" value="ECO:0007669"/>
    <property type="project" value="TreeGrafter"/>
</dbReference>
<keyword evidence="6 7" id="KW-0456">Lyase</keyword>
<dbReference type="GO" id="GO:0005886">
    <property type="term" value="C:plasma membrane"/>
    <property type="evidence" value="ECO:0007669"/>
    <property type="project" value="TreeGrafter"/>
</dbReference>
<dbReference type="PANTHER" id="PTHR11920">
    <property type="entry name" value="GUANYLYL CYCLASE"/>
    <property type="match status" value="1"/>
</dbReference>
<evidence type="ECO:0000313" key="11">
    <source>
        <dbReference type="Proteomes" id="UP000612055"/>
    </source>
</evidence>
<feature type="region of interest" description="Disordered" evidence="8">
    <location>
        <begin position="1138"/>
        <end position="1166"/>
    </location>
</feature>
<gene>
    <name evidence="10" type="ORF">HYH03_002551</name>
</gene>
<feature type="region of interest" description="Disordered" evidence="8">
    <location>
        <begin position="565"/>
        <end position="635"/>
    </location>
</feature>
<evidence type="ECO:0000256" key="6">
    <source>
        <dbReference type="ARBA" id="ARBA00023239"/>
    </source>
</evidence>
<dbReference type="CDD" id="cd07302">
    <property type="entry name" value="CHD"/>
    <property type="match status" value="1"/>
</dbReference>
<dbReference type="PROSITE" id="PS50125">
    <property type="entry name" value="GUANYLATE_CYCLASE_2"/>
    <property type="match status" value="1"/>
</dbReference>
<reference evidence="10" key="1">
    <citation type="journal article" date="2020" name="bioRxiv">
        <title>Comparative genomics of Chlamydomonas.</title>
        <authorList>
            <person name="Craig R.J."/>
            <person name="Hasan A.R."/>
            <person name="Ness R.W."/>
            <person name="Keightley P.D."/>
        </authorList>
    </citation>
    <scope>NUCLEOTIDE SEQUENCE</scope>
    <source>
        <strain evidence="10">CCAP 11/70</strain>
    </source>
</reference>
<feature type="region of interest" description="Disordered" evidence="8">
    <location>
        <begin position="1525"/>
        <end position="1558"/>
    </location>
</feature>
<evidence type="ECO:0000313" key="10">
    <source>
        <dbReference type="EMBL" id="KAG2499612.1"/>
    </source>
</evidence>
<dbReference type="GO" id="GO:0004383">
    <property type="term" value="F:guanylate cyclase activity"/>
    <property type="evidence" value="ECO:0007669"/>
    <property type="project" value="TreeGrafter"/>
</dbReference>
<feature type="region of interest" description="Disordered" evidence="8">
    <location>
        <begin position="1013"/>
        <end position="1113"/>
    </location>
</feature>
<feature type="region of interest" description="Disordered" evidence="8">
    <location>
        <begin position="1179"/>
        <end position="1217"/>
    </location>
</feature>
<dbReference type="GO" id="GO:0001653">
    <property type="term" value="F:peptide receptor activity"/>
    <property type="evidence" value="ECO:0007669"/>
    <property type="project" value="TreeGrafter"/>
</dbReference>
<dbReference type="Proteomes" id="UP000612055">
    <property type="component" value="Unassembled WGS sequence"/>
</dbReference>
<feature type="region of interest" description="Disordered" evidence="8">
    <location>
        <begin position="864"/>
        <end position="887"/>
    </location>
</feature>
<feature type="region of interest" description="Disordered" evidence="8">
    <location>
        <begin position="733"/>
        <end position="775"/>
    </location>
</feature>
<dbReference type="PROSITE" id="PS00452">
    <property type="entry name" value="GUANYLATE_CYCLASE_1"/>
    <property type="match status" value="1"/>
</dbReference>
<feature type="region of interest" description="Disordered" evidence="8">
    <location>
        <begin position="497"/>
        <end position="540"/>
    </location>
</feature>
<evidence type="ECO:0000256" key="5">
    <source>
        <dbReference type="ARBA" id="ARBA00023136"/>
    </source>
</evidence>
<evidence type="ECO:0000256" key="4">
    <source>
        <dbReference type="ARBA" id="ARBA00022989"/>
    </source>
</evidence>